<comment type="function">
    <text evidence="6">Binds directly to 16S ribosomal RNA.</text>
</comment>
<name>A0A0G0MRD4_9BACT</name>
<evidence type="ECO:0000256" key="2">
    <source>
        <dbReference type="ARBA" id="ARBA00022884"/>
    </source>
</evidence>
<proteinExistence type="inferred from homology"/>
<reference evidence="7 8" key="1">
    <citation type="journal article" date="2015" name="Nature">
        <title>rRNA introns, odd ribosomes, and small enigmatic genomes across a large radiation of phyla.</title>
        <authorList>
            <person name="Brown C.T."/>
            <person name="Hug L.A."/>
            <person name="Thomas B.C."/>
            <person name="Sharon I."/>
            <person name="Castelle C.J."/>
            <person name="Singh A."/>
            <person name="Wilkins M.J."/>
            <person name="Williams K.H."/>
            <person name="Banfield J.F."/>
        </authorList>
    </citation>
    <scope>NUCLEOTIDE SEQUENCE [LARGE SCALE GENOMIC DNA]</scope>
</reference>
<dbReference type="GO" id="GO:0003735">
    <property type="term" value="F:structural constituent of ribosome"/>
    <property type="evidence" value="ECO:0007669"/>
    <property type="project" value="InterPro"/>
</dbReference>
<dbReference type="AlphaFoldDB" id="A0A0G0MRD4"/>
<dbReference type="GO" id="GO:0019843">
    <property type="term" value="F:rRNA binding"/>
    <property type="evidence" value="ECO:0007669"/>
    <property type="project" value="UniProtKB-UniRule"/>
</dbReference>
<evidence type="ECO:0000256" key="1">
    <source>
        <dbReference type="ARBA" id="ARBA00022730"/>
    </source>
</evidence>
<keyword evidence="4 6" id="KW-0687">Ribonucleoprotein</keyword>
<evidence type="ECO:0000256" key="5">
    <source>
        <dbReference type="ARBA" id="ARBA00035136"/>
    </source>
</evidence>
<sequence>MIRFPPSMPIIKSAKKKMRKDVRRTERNLARKNILKGLIKNMRKNPSDKALSDVASGLDKAVKVSLIHKGKADRLKSRLSKLLRA</sequence>
<dbReference type="GO" id="GO:1990904">
    <property type="term" value="C:ribonucleoprotein complex"/>
    <property type="evidence" value="ECO:0007669"/>
    <property type="project" value="UniProtKB-KW"/>
</dbReference>
<keyword evidence="3 6" id="KW-0689">Ribosomal protein</keyword>
<dbReference type="HAMAP" id="MF_00500">
    <property type="entry name" value="Ribosomal_bS20"/>
    <property type="match status" value="1"/>
</dbReference>
<comment type="caution">
    <text evidence="7">The sequence shown here is derived from an EMBL/GenBank/DDBJ whole genome shotgun (WGS) entry which is preliminary data.</text>
</comment>
<protein>
    <recommendedName>
        <fullName evidence="5 6">Small ribosomal subunit protein bS20</fullName>
    </recommendedName>
</protein>
<evidence type="ECO:0000313" key="7">
    <source>
        <dbReference type="EMBL" id="KKQ67491.1"/>
    </source>
</evidence>
<dbReference type="Gene3D" id="1.20.58.110">
    <property type="entry name" value="Ribosomal protein S20"/>
    <property type="match status" value="1"/>
</dbReference>
<dbReference type="Pfam" id="PF01649">
    <property type="entry name" value="Ribosomal_S20p"/>
    <property type="match status" value="1"/>
</dbReference>
<evidence type="ECO:0000313" key="8">
    <source>
        <dbReference type="Proteomes" id="UP000034235"/>
    </source>
</evidence>
<gene>
    <name evidence="6" type="primary">rpsT</name>
    <name evidence="7" type="ORF">US86_C0001G0418</name>
</gene>
<keyword evidence="1 6" id="KW-0699">rRNA-binding</keyword>
<evidence type="ECO:0000256" key="3">
    <source>
        <dbReference type="ARBA" id="ARBA00022980"/>
    </source>
</evidence>
<keyword evidence="2 6" id="KW-0694">RNA-binding</keyword>
<dbReference type="Proteomes" id="UP000034235">
    <property type="component" value="Unassembled WGS sequence"/>
</dbReference>
<dbReference type="InterPro" id="IPR036510">
    <property type="entry name" value="Ribosomal_bS20_sf"/>
</dbReference>
<dbReference type="GO" id="GO:0006412">
    <property type="term" value="P:translation"/>
    <property type="evidence" value="ECO:0007669"/>
    <property type="project" value="UniProtKB-UniRule"/>
</dbReference>
<dbReference type="NCBIfam" id="TIGR00029">
    <property type="entry name" value="S20"/>
    <property type="match status" value="1"/>
</dbReference>
<comment type="similarity">
    <text evidence="6">Belongs to the bacterial ribosomal protein bS20 family.</text>
</comment>
<accession>A0A0G0MRD4</accession>
<dbReference type="GO" id="GO:0005840">
    <property type="term" value="C:ribosome"/>
    <property type="evidence" value="ECO:0007669"/>
    <property type="project" value="UniProtKB-KW"/>
</dbReference>
<dbReference type="InterPro" id="IPR002583">
    <property type="entry name" value="Ribosomal_bS20"/>
</dbReference>
<dbReference type="SUPFAM" id="SSF46992">
    <property type="entry name" value="Ribosomal protein S20"/>
    <property type="match status" value="1"/>
</dbReference>
<evidence type="ECO:0000256" key="6">
    <source>
        <dbReference type="HAMAP-Rule" id="MF_00500"/>
    </source>
</evidence>
<organism evidence="7 8">
    <name type="scientific">Candidatus Daviesbacteria bacterium GW2011_GWA2_38_24</name>
    <dbReference type="NCBI Taxonomy" id="1618422"/>
    <lineage>
        <taxon>Bacteria</taxon>
        <taxon>Candidatus Daviesiibacteriota</taxon>
    </lineage>
</organism>
<dbReference type="EMBL" id="LBUP01000001">
    <property type="protein sequence ID" value="KKQ67491.1"/>
    <property type="molecule type" value="Genomic_DNA"/>
</dbReference>
<evidence type="ECO:0000256" key="4">
    <source>
        <dbReference type="ARBA" id="ARBA00023274"/>
    </source>
</evidence>